<evidence type="ECO:0000256" key="3">
    <source>
        <dbReference type="ARBA" id="ARBA00022448"/>
    </source>
</evidence>
<evidence type="ECO:0000313" key="12">
    <source>
        <dbReference type="Proteomes" id="UP000282930"/>
    </source>
</evidence>
<evidence type="ECO:0000256" key="4">
    <source>
        <dbReference type="ARBA" id="ARBA00022475"/>
    </source>
</evidence>
<keyword evidence="12" id="KW-1185">Reference proteome</keyword>
<dbReference type="PROSITE" id="PS00211">
    <property type="entry name" value="ABC_TRANSPORTER_1"/>
    <property type="match status" value="2"/>
</dbReference>
<dbReference type="AlphaFoldDB" id="A0A3T0D6T4"/>
<dbReference type="EMBL" id="CP034791">
    <property type="protein sequence ID" value="AZT90784.1"/>
    <property type="molecule type" value="Genomic_DNA"/>
</dbReference>
<dbReference type="GO" id="GO:0005524">
    <property type="term" value="F:ATP binding"/>
    <property type="evidence" value="ECO:0007669"/>
    <property type="project" value="UniProtKB-KW"/>
</dbReference>
<dbReference type="PANTHER" id="PTHR43790">
    <property type="entry name" value="CARBOHYDRATE TRANSPORT ATP-BINDING PROTEIN MG119-RELATED"/>
    <property type="match status" value="1"/>
</dbReference>
<evidence type="ECO:0000256" key="7">
    <source>
        <dbReference type="ARBA" id="ARBA00022840"/>
    </source>
</evidence>
<feature type="domain" description="ABC transporter" evidence="10">
    <location>
        <begin position="5"/>
        <end position="239"/>
    </location>
</feature>
<keyword evidence="6" id="KW-0547">Nucleotide-binding</keyword>
<protein>
    <submittedName>
        <fullName evidence="11">ABC transporter ATP-binding protein</fullName>
    </submittedName>
</protein>
<dbReference type="GO" id="GO:0016887">
    <property type="term" value="F:ATP hydrolysis activity"/>
    <property type="evidence" value="ECO:0007669"/>
    <property type="project" value="InterPro"/>
</dbReference>
<evidence type="ECO:0000256" key="1">
    <source>
        <dbReference type="ARBA" id="ARBA00004202"/>
    </source>
</evidence>
<keyword evidence="8" id="KW-1278">Translocase</keyword>
<dbReference type="SMART" id="SM00382">
    <property type="entry name" value="AAA"/>
    <property type="match status" value="1"/>
</dbReference>
<evidence type="ECO:0000256" key="9">
    <source>
        <dbReference type="ARBA" id="ARBA00023136"/>
    </source>
</evidence>
<evidence type="ECO:0000256" key="5">
    <source>
        <dbReference type="ARBA" id="ARBA00022737"/>
    </source>
</evidence>
<keyword evidence="3" id="KW-0813">Transport</keyword>
<dbReference type="CDD" id="cd03216">
    <property type="entry name" value="ABC_Carb_Monos_I"/>
    <property type="match status" value="1"/>
</dbReference>
<gene>
    <name evidence="11" type="ORF">ELD05_09105</name>
</gene>
<dbReference type="InterPro" id="IPR017871">
    <property type="entry name" value="ABC_transporter-like_CS"/>
</dbReference>
<dbReference type="InterPro" id="IPR050107">
    <property type="entry name" value="ABC_carbohydrate_import_ATPase"/>
</dbReference>
<accession>A0A3T0D6T4</accession>
<name>A0A3T0D6T4_9FIRM</name>
<dbReference type="Gene3D" id="3.40.50.300">
    <property type="entry name" value="P-loop containing nucleotide triphosphate hydrolases"/>
    <property type="match status" value="2"/>
</dbReference>
<keyword evidence="5" id="KW-0677">Repeat</keyword>
<keyword evidence="7 11" id="KW-0067">ATP-binding</keyword>
<dbReference type="InterPro" id="IPR003439">
    <property type="entry name" value="ABC_transporter-like_ATP-bd"/>
</dbReference>
<organism evidence="11 12">
    <name type="scientific">Caldicellulosiruptor changbaiensis</name>
    <dbReference type="NCBI Taxonomy" id="1222016"/>
    <lineage>
        <taxon>Bacteria</taxon>
        <taxon>Bacillati</taxon>
        <taxon>Bacillota</taxon>
        <taxon>Bacillota incertae sedis</taxon>
        <taxon>Caldicellulosiruptorales</taxon>
        <taxon>Caldicellulosiruptoraceae</taxon>
        <taxon>Caldicellulosiruptor</taxon>
    </lineage>
</organism>
<keyword evidence="9" id="KW-0472">Membrane</keyword>
<dbReference type="KEGG" id="ccha:ELD05_09105"/>
<dbReference type="InterPro" id="IPR027417">
    <property type="entry name" value="P-loop_NTPase"/>
</dbReference>
<comment type="similarity">
    <text evidence="2">Belongs to the ABC transporter superfamily.</text>
</comment>
<evidence type="ECO:0000259" key="10">
    <source>
        <dbReference type="PROSITE" id="PS50893"/>
    </source>
</evidence>
<dbReference type="RefSeq" id="WP_127352172.1">
    <property type="nucleotide sequence ID" value="NZ_CP034791.1"/>
</dbReference>
<dbReference type="FunFam" id="3.40.50.300:FF:001390">
    <property type="entry name" value="ABC transporter, ATP-binding protein"/>
    <property type="match status" value="1"/>
</dbReference>
<keyword evidence="4" id="KW-1003">Cell membrane</keyword>
<dbReference type="Proteomes" id="UP000282930">
    <property type="component" value="Chromosome"/>
</dbReference>
<dbReference type="PROSITE" id="PS50893">
    <property type="entry name" value="ABC_TRANSPORTER_2"/>
    <property type="match status" value="2"/>
</dbReference>
<proteinExistence type="inferred from homology"/>
<evidence type="ECO:0000256" key="8">
    <source>
        <dbReference type="ARBA" id="ARBA00022967"/>
    </source>
</evidence>
<sequence length="503" mass="56613">MEYILEVRGISKRFGNILANDNVNLNVKKGEVHAILGENGAGKSTLMNIIYGLYEPDSGEIYFEGKKLEVKGPHEAIEKGIGMVHQHFMLIPVFTVAENIVLGFEPKGFRFNVQEAEKKILEISKKYNLEIDPKAKVGDLSVGMQQRVEILKAFYRDARLLILDEPTAMLTPQETRELFKIINNLKAQGISILFISHKLDEVMEISDRVTVMRRGKTIKTLNTKETNEQELANLMVGREVKLVVEKSEPRLGETVLKIENLTVKLKNGVEKVKDVSFEIRSGEIFGIAGVDGNGQNELVEAIVGLIPSTGKIIFNGQEIQNLPTRKRYEKGIAYIPADRQQDGLVLNFTVAENIVLKRYYKKPYSNRGFLNYKVITLEADKLIHEFDVRPPDFRLFAKNLSGGNQQKVILAREFSSSPDLLIAVQPTRGMDVGAIEYIHRKLIELRDSGKAILLVSLELDEILNLSDRIAVMYSGRIMDILDSKTATKEDIGLLMTGKKKKEA</sequence>
<dbReference type="FunFam" id="3.40.50.300:FF:000127">
    <property type="entry name" value="Ribose import ATP-binding protein RbsA"/>
    <property type="match status" value="1"/>
</dbReference>
<dbReference type="GO" id="GO:0005886">
    <property type="term" value="C:plasma membrane"/>
    <property type="evidence" value="ECO:0007669"/>
    <property type="project" value="UniProtKB-SubCell"/>
</dbReference>
<comment type="subcellular location">
    <subcellularLocation>
        <location evidence="1">Cell membrane</location>
        <topology evidence="1">Peripheral membrane protein</topology>
    </subcellularLocation>
</comment>
<evidence type="ECO:0000256" key="6">
    <source>
        <dbReference type="ARBA" id="ARBA00022741"/>
    </source>
</evidence>
<reference evidence="11 12" key="1">
    <citation type="submission" date="2018-12" db="EMBL/GenBank/DDBJ databases">
        <title>Genome sequence from the cellulolytic species, Caldicellulosiruptor changbaiensis.</title>
        <authorList>
            <person name="Blumer-Schuette S.E."/>
            <person name="Mendoza C."/>
        </authorList>
    </citation>
    <scope>NUCLEOTIDE SEQUENCE [LARGE SCALE GENOMIC DNA]</scope>
    <source>
        <strain evidence="11 12">CBS-Z</strain>
    </source>
</reference>
<dbReference type="CDD" id="cd03215">
    <property type="entry name" value="ABC_Carb_Monos_II"/>
    <property type="match status" value="1"/>
</dbReference>
<dbReference type="InterPro" id="IPR003593">
    <property type="entry name" value="AAA+_ATPase"/>
</dbReference>
<dbReference type="Pfam" id="PF00005">
    <property type="entry name" value="ABC_tran"/>
    <property type="match status" value="2"/>
</dbReference>
<dbReference type="PANTHER" id="PTHR43790:SF4">
    <property type="entry name" value="GUANOSINE IMPORT ATP-BINDING PROTEIN NUPO"/>
    <property type="match status" value="1"/>
</dbReference>
<dbReference type="SUPFAM" id="SSF52540">
    <property type="entry name" value="P-loop containing nucleoside triphosphate hydrolases"/>
    <property type="match status" value="2"/>
</dbReference>
<evidence type="ECO:0000256" key="2">
    <source>
        <dbReference type="ARBA" id="ARBA00005417"/>
    </source>
</evidence>
<evidence type="ECO:0000313" key="11">
    <source>
        <dbReference type="EMBL" id="AZT90784.1"/>
    </source>
</evidence>
<feature type="domain" description="ABC transporter" evidence="10">
    <location>
        <begin position="256"/>
        <end position="499"/>
    </location>
</feature>